<dbReference type="GO" id="GO:0015920">
    <property type="term" value="P:lipopolysaccharide transport"/>
    <property type="evidence" value="ECO:0007669"/>
    <property type="project" value="TreeGrafter"/>
</dbReference>
<evidence type="ECO:0000256" key="2">
    <source>
        <dbReference type="ARBA" id="ARBA00022475"/>
    </source>
</evidence>
<evidence type="ECO:0000256" key="6">
    <source>
        <dbReference type="SAM" id="Phobius"/>
    </source>
</evidence>
<feature type="transmembrane region" description="Helical" evidence="6">
    <location>
        <begin position="358"/>
        <end position="376"/>
    </location>
</feature>
<dbReference type="PANTHER" id="PTHR33529:SF6">
    <property type="entry name" value="YJGP_YJGQ FAMILY PERMEASE"/>
    <property type="match status" value="1"/>
</dbReference>
<evidence type="ECO:0000256" key="4">
    <source>
        <dbReference type="ARBA" id="ARBA00022989"/>
    </source>
</evidence>
<evidence type="ECO:0000256" key="5">
    <source>
        <dbReference type="ARBA" id="ARBA00023136"/>
    </source>
</evidence>
<evidence type="ECO:0000313" key="8">
    <source>
        <dbReference type="Proteomes" id="UP000184232"/>
    </source>
</evidence>
<dbReference type="Proteomes" id="UP000184232">
    <property type="component" value="Unassembled WGS sequence"/>
</dbReference>
<keyword evidence="4 6" id="KW-1133">Transmembrane helix</keyword>
<feature type="transmembrane region" description="Helical" evidence="6">
    <location>
        <begin position="412"/>
        <end position="435"/>
    </location>
</feature>
<reference evidence="7 8" key="1">
    <citation type="submission" date="2016-11" db="EMBL/GenBank/DDBJ databases">
        <authorList>
            <person name="Jaros S."/>
            <person name="Januszkiewicz K."/>
            <person name="Wedrychowicz H."/>
        </authorList>
    </citation>
    <scope>NUCLEOTIDE SEQUENCE [LARGE SCALE GENOMIC DNA]</scope>
    <source>
        <strain evidence="7 8">DSM 22807</strain>
    </source>
</reference>
<dbReference type="STRING" id="683124.SAMN05444337_0339"/>
<feature type="transmembrane region" description="Helical" evidence="6">
    <location>
        <begin position="383"/>
        <end position="400"/>
    </location>
</feature>
<keyword evidence="3 6" id="KW-0812">Transmembrane</keyword>
<dbReference type="EMBL" id="FQZH01000001">
    <property type="protein sequence ID" value="SHI58682.1"/>
    <property type="molecule type" value="Genomic_DNA"/>
</dbReference>
<feature type="transmembrane region" description="Helical" evidence="6">
    <location>
        <begin position="7"/>
        <end position="24"/>
    </location>
</feature>
<dbReference type="GO" id="GO:0043190">
    <property type="term" value="C:ATP-binding cassette (ABC) transporter complex"/>
    <property type="evidence" value="ECO:0007669"/>
    <property type="project" value="TreeGrafter"/>
</dbReference>
<dbReference type="PANTHER" id="PTHR33529">
    <property type="entry name" value="SLR0882 PROTEIN-RELATED"/>
    <property type="match status" value="1"/>
</dbReference>
<name>A0A1M6CCE3_9FLAO</name>
<accession>A0A1M6CCE3</accession>
<feature type="transmembrane region" description="Helical" evidence="6">
    <location>
        <begin position="90"/>
        <end position="110"/>
    </location>
</feature>
<keyword evidence="2" id="KW-1003">Cell membrane</keyword>
<dbReference type="AlphaFoldDB" id="A0A1M6CCE3"/>
<dbReference type="InterPro" id="IPR005495">
    <property type="entry name" value="LptG/LptF_permease"/>
</dbReference>
<dbReference type="Pfam" id="PF03739">
    <property type="entry name" value="LptF_LptG"/>
    <property type="match status" value="1"/>
</dbReference>
<comment type="subcellular location">
    <subcellularLocation>
        <location evidence="1">Cell membrane</location>
        <topology evidence="1">Multi-pass membrane protein</topology>
    </subcellularLocation>
</comment>
<evidence type="ECO:0000256" key="3">
    <source>
        <dbReference type="ARBA" id="ARBA00022692"/>
    </source>
</evidence>
<keyword evidence="8" id="KW-1185">Reference proteome</keyword>
<gene>
    <name evidence="7" type="ORF">SAMN05444337_0339</name>
</gene>
<evidence type="ECO:0000256" key="1">
    <source>
        <dbReference type="ARBA" id="ARBA00004651"/>
    </source>
</evidence>
<proteinExistence type="predicted"/>
<sequence>MITFASVFVILFFIFVLQGIWLFISELAGKDLNAFTIFKFLSFYAPTIVPLVLPLSVLLAAIMTFGSFAENYEFAAMKSSGISLNRAMKMLNITIVLLSLVSFVFANNVIPESQYRFLNLRKDIVQSKPAMAIAEGQFNNIGTMSIKVDKKLGENGNELEGVIIHLKNNQTGMGANTVIKAKKGLLKSEDSSNLLQLELFDGNYYENVVPKEYNERKKEPFAKSSFKKYIINVDLSKLNKMGQDEGDITSEKMLNINEIKYAVDSLQANYNKDVVSFSDNIVQRVDYVMQKKVKQNEKPEKNVDDLLSLFTKEDKVKILDQAKNNTSSTEFSIQNSKSDLESKKKNINAHWIVFHEKFMIAYSCLLMFFIGAPLGAIIRKGGIGLPIVFAVIIFIAYHFLNLFGRKLAQEDVISPFLGTWMSSIFLTPLAILLTYRATNDIGLMISFDWLLDPFKRIFSKFGTTNKQNDTTQHTA</sequence>
<keyword evidence="5 6" id="KW-0472">Membrane</keyword>
<organism evidence="7 8">
    <name type="scientific">Flavobacterium haoranii</name>
    <dbReference type="NCBI Taxonomy" id="683124"/>
    <lineage>
        <taxon>Bacteria</taxon>
        <taxon>Pseudomonadati</taxon>
        <taxon>Bacteroidota</taxon>
        <taxon>Flavobacteriia</taxon>
        <taxon>Flavobacteriales</taxon>
        <taxon>Flavobacteriaceae</taxon>
        <taxon>Flavobacterium</taxon>
    </lineage>
</organism>
<protein>
    <submittedName>
        <fullName evidence="7">Lipopolysaccharide export system permease protein</fullName>
    </submittedName>
</protein>
<evidence type="ECO:0000313" key="7">
    <source>
        <dbReference type="EMBL" id="SHI58682.1"/>
    </source>
</evidence>
<feature type="transmembrane region" description="Helical" evidence="6">
    <location>
        <begin position="44"/>
        <end position="69"/>
    </location>
</feature>